<feature type="DNA-binding region" description="H-T-H motif" evidence="4">
    <location>
        <begin position="43"/>
        <end position="62"/>
    </location>
</feature>
<dbReference type="SUPFAM" id="SSF48498">
    <property type="entry name" value="Tetracyclin repressor-like, C-terminal domain"/>
    <property type="match status" value="1"/>
</dbReference>
<dbReference type="SUPFAM" id="SSF46689">
    <property type="entry name" value="Homeodomain-like"/>
    <property type="match status" value="1"/>
</dbReference>
<dbReference type="Pfam" id="PF16925">
    <property type="entry name" value="TetR_C_13"/>
    <property type="match status" value="1"/>
</dbReference>
<dbReference type="Pfam" id="PF00440">
    <property type="entry name" value="TetR_N"/>
    <property type="match status" value="1"/>
</dbReference>
<dbReference type="InterPro" id="IPR009057">
    <property type="entry name" value="Homeodomain-like_sf"/>
</dbReference>
<name>A0A4Q9GRV5_9MICO</name>
<keyword evidence="2 4" id="KW-0238">DNA-binding</keyword>
<dbReference type="RefSeq" id="WP_130981817.1">
    <property type="nucleotide sequence ID" value="NZ_SISG01000001.1"/>
</dbReference>
<organism evidence="7 8">
    <name type="scientific">Glaciihabitans arcticus</name>
    <dbReference type="NCBI Taxonomy" id="2668039"/>
    <lineage>
        <taxon>Bacteria</taxon>
        <taxon>Bacillati</taxon>
        <taxon>Actinomycetota</taxon>
        <taxon>Actinomycetes</taxon>
        <taxon>Micrococcales</taxon>
        <taxon>Microbacteriaceae</taxon>
        <taxon>Glaciihabitans</taxon>
    </lineage>
</organism>
<evidence type="ECO:0000259" key="6">
    <source>
        <dbReference type="PROSITE" id="PS50977"/>
    </source>
</evidence>
<accession>A0A4Q9GRV5</accession>
<proteinExistence type="predicted"/>
<evidence type="ECO:0000256" key="5">
    <source>
        <dbReference type="SAM" id="MobiDB-lite"/>
    </source>
</evidence>
<dbReference type="AlphaFoldDB" id="A0A4Q9GRV5"/>
<feature type="domain" description="HTH tetR-type" evidence="6">
    <location>
        <begin position="20"/>
        <end position="80"/>
    </location>
</feature>
<dbReference type="PANTHER" id="PTHR47506">
    <property type="entry name" value="TRANSCRIPTIONAL REGULATORY PROTEIN"/>
    <property type="match status" value="1"/>
</dbReference>
<dbReference type="GO" id="GO:0003677">
    <property type="term" value="F:DNA binding"/>
    <property type="evidence" value="ECO:0007669"/>
    <property type="project" value="UniProtKB-UniRule"/>
</dbReference>
<dbReference type="PANTHER" id="PTHR47506:SF1">
    <property type="entry name" value="HTH-TYPE TRANSCRIPTIONAL REGULATOR YJDC"/>
    <property type="match status" value="1"/>
</dbReference>
<dbReference type="InterPro" id="IPR011075">
    <property type="entry name" value="TetR_C"/>
</dbReference>
<evidence type="ECO:0000313" key="8">
    <source>
        <dbReference type="Proteomes" id="UP000294194"/>
    </source>
</evidence>
<evidence type="ECO:0000313" key="7">
    <source>
        <dbReference type="EMBL" id="TBN57706.1"/>
    </source>
</evidence>
<protein>
    <submittedName>
        <fullName evidence="7">TetR/AcrR family transcriptional regulator</fullName>
    </submittedName>
</protein>
<feature type="region of interest" description="Disordered" evidence="5">
    <location>
        <begin position="1"/>
        <end position="22"/>
    </location>
</feature>
<evidence type="ECO:0000256" key="4">
    <source>
        <dbReference type="PROSITE-ProRule" id="PRU00335"/>
    </source>
</evidence>
<comment type="caution">
    <text evidence="7">The sequence shown here is derived from an EMBL/GenBank/DDBJ whole genome shotgun (WGS) entry which is preliminary data.</text>
</comment>
<evidence type="ECO:0000256" key="1">
    <source>
        <dbReference type="ARBA" id="ARBA00023015"/>
    </source>
</evidence>
<dbReference type="InterPro" id="IPR001647">
    <property type="entry name" value="HTH_TetR"/>
</dbReference>
<gene>
    <name evidence="7" type="ORF">EYE40_10075</name>
</gene>
<keyword evidence="3" id="KW-0804">Transcription</keyword>
<dbReference type="PROSITE" id="PS50977">
    <property type="entry name" value="HTH_TETR_2"/>
    <property type="match status" value="1"/>
</dbReference>
<dbReference type="EMBL" id="SISG01000001">
    <property type="protein sequence ID" value="TBN57706.1"/>
    <property type="molecule type" value="Genomic_DNA"/>
</dbReference>
<sequence length="201" mass="21440">MSTSSPTAARQPRPPVLSETQARSRALETATRLYYARGISAVGMDALSSESGIGLKRLYQLFPSKEAIVEEVLNSMHGTWVGDIEQAAASATTPRDRLLAVYDYLGRWFSDDDYRGCVFINTFGEIGAASPRIATLVRDHKLDFQQYVVRLAVEAGATEALGQQLAILAEGAQTTAAIAGDPAAAGYARDAAVTLIDAALT</sequence>
<evidence type="ECO:0000256" key="2">
    <source>
        <dbReference type="ARBA" id="ARBA00023125"/>
    </source>
</evidence>
<dbReference type="Gene3D" id="1.10.357.10">
    <property type="entry name" value="Tetracycline Repressor, domain 2"/>
    <property type="match status" value="1"/>
</dbReference>
<keyword evidence="1" id="KW-0805">Transcription regulation</keyword>
<evidence type="ECO:0000256" key="3">
    <source>
        <dbReference type="ARBA" id="ARBA00023163"/>
    </source>
</evidence>
<reference evidence="8" key="1">
    <citation type="submission" date="2019-02" db="EMBL/GenBank/DDBJ databases">
        <title>Glaciihabitans arcticus sp. nov., a psychrotolerant bacterium isolated from polar soil.</title>
        <authorList>
            <person name="Dahal R.H."/>
        </authorList>
    </citation>
    <scope>NUCLEOTIDE SEQUENCE [LARGE SCALE GENOMIC DNA]</scope>
    <source>
        <strain evidence="8">RP-3-7</strain>
    </source>
</reference>
<dbReference type="InterPro" id="IPR036271">
    <property type="entry name" value="Tet_transcr_reg_TetR-rel_C_sf"/>
</dbReference>
<dbReference type="Proteomes" id="UP000294194">
    <property type="component" value="Unassembled WGS sequence"/>
</dbReference>
<keyword evidence="8" id="KW-1185">Reference proteome</keyword>